<dbReference type="PRINTS" id="PR01703">
    <property type="entry name" value="MNSODISMTASE"/>
</dbReference>
<dbReference type="RefSeq" id="WP_079649029.1">
    <property type="nucleotide sequence ID" value="NZ_FUYM01000006.1"/>
</dbReference>
<dbReference type="InterPro" id="IPR019832">
    <property type="entry name" value="Mn/Fe_SOD_C"/>
</dbReference>
<reference evidence="10" key="1">
    <citation type="submission" date="2017-02" db="EMBL/GenBank/DDBJ databases">
        <authorList>
            <person name="Varghese N."/>
            <person name="Submissions S."/>
        </authorList>
    </citation>
    <scope>NUCLEOTIDE SEQUENCE [LARGE SCALE GENOMIC DNA]</scope>
    <source>
        <strain evidence="10">UM2</strain>
    </source>
</reference>
<dbReference type="Proteomes" id="UP000189818">
    <property type="component" value="Unassembled WGS sequence"/>
</dbReference>
<organism evidence="9 10">
    <name type="scientific">Rhizorhabdus histidinilytica</name>
    <dbReference type="NCBI Taxonomy" id="439228"/>
    <lineage>
        <taxon>Bacteria</taxon>
        <taxon>Pseudomonadati</taxon>
        <taxon>Pseudomonadota</taxon>
        <taxon>Alphaproteobacteria</taxon>
        <taxon>Sphingomonadales</taxon>
        <taxon>Sphingomonadaceae</taxon>
        <taxon>Rhizorhabdus</taxon>
    </lineage>
</organism>
<evidence type="ECO:0000313" key="9">
    <source>
        <dbReference type="EMBL" id="SKB80618.1"/>
    </source>
</evidence>
<comment type="similarity">
    <text evidence="1 6">Belongs to the iron/manganese superoxide dismutase family.</text>
</comment>
<name>A0A1T5E9B5_9SPHN</name>
<feature type="binding site" evidence="5">
    <location>
        <position position="78"/>
    </location>
    <ligand>
        <name>Mn(2+)</name>
        <dbReference type="ChEBI" id="CHEBI:29035"/>
    </ligand>
</feature>
<protein>
    <recommendedName>
        <fullName evidence="2 6">Superoxide dismutase</fullName>
        <ecNumber evidence="2 6">1.15.1.1</ecNumber>
    </recommendedName>
</protein>
<dbReference type="OrthoDB" id="9803125at2"/>
<dbReference type="PIRSF" id="PIRSF000349">
    <property type="entry name" value="SODismutase"/>
    <property type="match status" value="1"/>
</dbReference>
<sequence length="210" mass="23420">MAFSLPPLPFDRAALEPVLSAESFDYHHGKHHKAYVDKVNGWIEEKGLEGKSLVEVIRLAKDRNDRALANQAGQIWNHDFFWQGLAPEGSTRPSDKLARLIEASFGGQDGLVEKMAEAAVGHFGSGWAWLVLAGDALKVTSLHDGDTPLSLENVKPLLTLDVWEHAYYIDYRNERPRFAKTVLGKVVNWDFVSQNIEQDSIAKADQLVDA</sequence>
<evidence type="ECO:0000256" key="4">
    <source>
        <dbReference type="ARBA" id="ARBA00023002"/>
    </source>
</evidence>
<feature type="domain" description="Manganese/iron superoxide dismutase C-terminal" evidence="8">
    <location>
        <begin position="93"/>
        <end position="195"/>
    </location>
</feature>
<comment type="function">
    <text evidence="6">Destroys radicals which are normally produced within the cells and which are toxic to biological systems.</text>
</comment>
<dbReference type="EC" id="1.15.1.1" evidence="2 6"/>
<dbReference type="Pfam" id="PF00081">
    <property type="entry name" value="Sod_Fe_N"/>
    <property type="match status" value="1"/>
</dbReference>
<dbReference type="SUPFAM" id="SSF46609">
    <property type="entry name" value="Fe,Mn superoxide dismutase (SOD), N-terminal domain"/>
    <property type="match status" value="1"/>
</dbReference>
<evidence type="ECO:0000313" key="10">
    <source>
        <dbReference type="Proteomes" id="UP000189818"/>
    </source>
</evidence>
<evidence type="ECO:0000259" key="7">
    <source>
        <dbReference type="Pfam" id="PF00081"/>
    </source>
</evidence>
<dbReference type="GO" id="GO:0046872">
    <property type="term" value="F:metal ion binding"/>
    <property type="evidence" value="ECO:0007669"/>
    <property type="project" value="UniProtKB-KW"/>
</dbReference>
<dbReference type="AlphaFoldDB" id="A0A1T5E9B5"/>
<evidence type="ECO:0000256" key="3">
    <source>
        <dbReference type="ARBA" id="ARBA00022723"/>
    </source>
</evidence>
<keyword evidence="4 6" id="KW-0560">Oxidoreductase</keyword>
<dbReference type="InterPro" id="IPR036324">
    <property type="entry name" value="Mn/Fe_SOD_N_sf"/>
</dbReference>
<feature type="binding site" evidence="5">
    <location>
        <position position="161"/>
    </location>
    <ligand>
        <name>Mn(2+)</name>
        <dbReference type="ChEBI" id="CHEBI:29035"/>
    </ligand>
</feature>
<dbReference type="EMBL" id="FUYM01000006">
    <property type="protein sequence ID" value="SKB80618.1"/>
    <property type="molecule type" value="Genomic_DNA"/>
</dbReference>
<dbReference type="InterPro" id="IPR019831">
    <property type="entry name" value="Mn/Fe_SOD_N"/>
</dbReference>
<dbReference type="InterPro" id="IPR019833">
    <property type="entry name" value="Mn/Fe_SOD_BS"/>
</dbReference>
<feature type="binding site" evidence="5">
    <location>
        <position position="165"/>
    </location>
    <ligand>
        <name>Mn(2+)</name>
        <dbReference type="ChEBI" id="CHEBI:29035"/>
    </ligand>
</feature>
<dbReference type="PANTHER" id="PTHR42769:SF3">
    <property type="entry name" value="SUPEROXIDE DISMUTASE [FE] 2, CHLOROPLASTIC"/>
    <property type="match status" value="1"/>
</dbReference>
<evidence type="ECO:0000259" key="8">
    <source>
        <dbReference type="Pfam" id="PF02777"/>
    </source>
</evidence>
<dbReference type="InterPro" id="IPR036314">
    <property type="entry name" value="SOD_C_sf"/>
</dbReference>
<comment type="catalytic activity">
    <reaction evidence="6">
        <text>2 superoxide + 2 H(+) = H2O2 + O2</text>
        <dbReference type="Rhea" id="RHEA:20696"/>
        <dbReference type="ChEBI" id="CHEBI:15378"/>
        <dbReference type="ChEBI" id="CHEBI:15379"/>
        <dbReference type="ChEBI" id="CHEBI:16240"/>
        <dbReference type="ChEBI" id="CHEBI:18421"/>
        <dbReference type="EC" id="1.15.1.1"/>
    </reaction>
</comment>
<keyword evidence="3 5" id="KW-0479">Metal-binding</keyword>
<evidence type="ECO:0000256" key="5">
    <source>
        <dbReference type="PIRSR" id="PIRSR000349-1"/>
    </source>
</evidence>
<feature type="binding site" evidence="5">
    <location>
        <position position="27"/>
    </location>
    <ligand>
        <name>Mn(2+)</name>
        <dbReference type="ChEBI" id="CHEBI:29035"/>
    </ligand>
</feature>
<feature type="domain" description="Manganese/iron superoxide dismutase N-terminal" evidence="7">
    <location>
        <begin position="3"/>
        <end position="85"/>
    </location>
</feature>
<dbReference type="Gene3D" id="1.10.287.990">
    <property type="entry name" value="Fe,Mn superoxide dismutase (SOD) domain"/>
    <property type="match status" value="1"/>
</dbReference>
<keyword evidence="10" id="KW-1185">Reference proteome</keyword>
<dbReference type="PANTHER" id="PTHR42769">
    <property type="entry name" value="SUPEROXIDE DISMUTASE"/>
    <property type="match status" value="1"/>
</dbReference>
<gene>
    <name evidence="9" type="ORF">SAMN06295920_106295</name>
</gene>
<evidence type="ECO:0000256" key="6">
    <source>
        <dbReference type="RuleBase" id="RU000414"/>
    </source>
</evidence>
<evidence type="ECO:0000256" key="1">
    <source>
        <dbReference type="ARBA" id="ARBA00008714"/>
    </source>
</evidence>
<proteinExistence type="inferred from homology"/>
<dbReference type="Gene3D" id="3.55.40.20">
    <property type="entry name" value="Iron/manganese superoxide dismutase, C-terminal domain"/>
    <property type="match status" value="1"/>
</dbReference>
<accession>A0A1T5E9B5</accession>
<dbReference type="Pfam" id="PF02777">
    <property type="entry name" value="Sod_Fe_C"/>
    <property type="match status" value="1"/>
</dbReference>
<dbReference type="GO" id="GO:0004784">
    <property type="term" value="F:superoxide dismutase activity"/>
    <property type="evidence" value="ECO:0007669"/>
    <property type="project" value="UniProtKB-EC"/>
</dbReference>
<dbReference type="STRING" id="439228.SAMN06295920_106295"/>
<dbReference type="SUPFAM" id="SSF54719">
    <property type="entry name" value="Fe,Mn superoxide dismutase (SOD), C-terminal domain"/>
    <property type="match status" value="1"/>
</dbReference>
<dbReference type="InterPro" id="IPR001189">
    <property type="entry name" value="Mn/Fe_SOD"/>
</dbReference>
<dbReference type="PROSITE" id="PS00088">
    <property type="entry name" value="SOD_MN"/>
    <property type="match status" value="1"/>
</dbReference>
<evidence type="ECO:0000256" key="2">
    <source>
        <dbReference type="ARBA" id="ARBA00012682"/>
    </source>
</evidence>